<gene>
    <name evidence="1" type="ORF">DMO17_09820</name>
</gene>
<accession>A0A2V4L5T1</accession>
<dbReference type="Proteomes" id="UP000248146">
    <property type="component" value="Unassembled WGS sequence"/>
</dbReference>
<dbReference type="AlphaFoldDB" id="A0A2V4L5T1"/>
<evidence type="ECO:0000313" key="1">
    <source>
        <dbReference type="EMBL" id="PYC25954.1"/>
    </source>
</evidence>
<protein>
    <submittedName>
        <fullName evidence="1">Uncharacterized protein</fullName>
    </submittedName>
</protein>
<dbReference type="OrthoDB" id="6839462at2"/>
<comment type="caution">
    <text evidence="1">The sequence shown here is derived from an EMBL/GenBank/DDBJ whole genome shotgun (WGS) entry which is preliminary data.</text>
</comment>
<proteinExistence type="predicted"/>
<dbReference type="RefSeq" id="WP_110682302.1">
    <property type="nucleotide sequence ID" value="NZ_CP154874.1"/>
</dbReference>
<reference evidence="1 2" key="1">
    <citation type="submission" date="2018-06" db="EMBL/GenBank/DDBJ databases">
        <title>Pseudomonas diversity within urban Lake Michigan freshwaters.</title>
        <authorList>
            <person name="Batrich M."/>
            <person name="Hatzopoulos T."/>
            <person name="Putonti C."/>
        </authorList>
    </citation>
    <scope>NUCLEOTIDE SEQUENCE [LARGE SCALE GENOMIC DNA]</scope>
    <source>
        <strain evidence="1 2">MB-090714</strain>
    </source>
</reference>
<name>A0A2V4L5T1_AQUAC</name>
<dbReference type="EMBL" id="QJRX01000004">
    <property type="protein sequence ID" value="PYC25954.1"/>
    <property type="molecule type" value="Genomic_DNA"/>
</dbReference>
<evidence type="ECO:0000313" key="2">
    <source>
        <dbReference type="Proteomes" id="UP000248146"/>
    </source>
</evidence>
<sequence>MTEFVVMTSGVLLILFLVVPTLAKLLDMSFQTQQMARYAAWERTVWYDNGDQPGETTEPGYDVAVRSDAAIDGSAQRRLLSFSASPEELAASDVSGLPVGTRHALWRWSNGEQMLGAGGLAGGSLNPEETPSFAYDVLEVYNDGMSLLMTPLTMLRIQDDADFLQVAHPQDNYFTPSVSTRVDLSKVGLESSALPANLTITANSAILADGWNAQGEHHFQERVDDFAIGTMMDNAVINAVIDFIGIFEPSFADVDFGYVGTDPIPDAETKCDFGFCYFDEDDD</sequence>
<organism evidence="1 2">
    <name type="scientific">Aquipseudomonas alcaligenes</name>
    <name type="common">Pseudomonas alcaligenes</name>
    <dbReference type="NCBI Taxonomy" id="43263"/>
    <lineage>
        <taxon>Bacteria</taxon>
        <taxon>Pseudomonadati</taxon>
        <taxon>Pseudomonadota</taxon>
        <taxon>Gammaproteobacteria</taxon>
        <taxon>Pseudomonadales</taxon>
        <taxon>Pseudomonadaceae</taxon>
        <taxon>Aquipseudomonas</taxon>
    </lineage>
</organism>